<protein>
    <recommendedName>
        <fullName evidence="4">Pentatricopeptide repeat-containing protein</fullName>
    </recommendedName>
</protein>
<proteinExistence type="predicted"/>
<organism evidence="2 3">
    <name type="scientific">Effrenium voratum</name>
    <dbReference type="NCBI Taxonomy" id="2562239"/>
    <lineage>
        <taxon>Eukaryota</taxon>
        <taxon>Sar</taxon>
        <taxon>Alveolata</taxon>
        <taxon>Dinophyceae</taxon>
        <taxon>Suessiales</taxon>
        <taxon>Symbiodiniaceae</taxon>
        <taxon>Effrenium</taxon>
    </lineage>
</organism>
<evidence type="ECO:0000313" key="3">
    <source>
        <dbReference type="Proteomes" id="UP001178507"/>
    </source>
</evidence>
<dbReference type="EMBL" id="CAUJNA010003881">
    <property type="protein sequence ID" value="CAJ1411557.1"/>
    <property type="molecule type" value="Genomic_DNA"/>
</dbReference>
<comment type="caution">
    <text evidence="2">The sequence shown here is derived from an EMBL/GenBank/DDBJ whole genome shotgun (WGS) entry which is preliminary data.</text>
</comment>
<keyword evidence="3" id="KW-1185">Reference proteome</keyword>
<dbReference type="Proteomes" id="UP001178507">
    <property type="component" value="Unassembled WGS sequence"/>
</dbReference>
<gene>
    <name evidence="2" type="ORF">EVOR1521_LOCUS32090</name>
</gene>
<dbReference type="PANTHER" id="PTHR47447">
    <property type="entry name" value="OS03G0856100 PROTEIN"/>
    <property type="match status" value="1"/>
</dbReference>
<dbReference type="PANTHER" id="PTHR47447:SF17">
    <property type="entry name" value="OS12G0638900 PROTEIN"/>
    <property type="match status" value="1"/>
</dbReference>
<sequence>MAGDAPPWIAALKLCSQAITEYGLQKQWQSAVGLLAAVREEGIPPDLTLYRKTLNACRESGRWMECMHALRYLRHVQRQGLRAGAVLYGATMASASGLESSTSGVSFTVQWHRAVHVLHGMREDDAKTDAASWRIVISATGQAAHWMCAAQMLSEMRRESLDTGAEAYTGVMLAALNRDVWPAVLSLFRDLRREGGALSTAVFNAAMLATDLAGPSGPRRALRLLRAVQRLGAAEPNVLSVTMAMMAADAADQVAGWRRATRILQDARCCGVEPNRVAYTALAGLQEQAERWQLAQCLFGDAQAARVTFDSAGYRTALRVAIGPGAMFDARKHLQALCTFIEGAISSDETNSGAPGPRYRLAPRQDDLRFAQRRPGSWDHSVVEEDLDLEDSVPEDTLTREWTWAPGAGPVADEEFYGYVSSSKWKAKWWNPAAGLPQQPERRATVNAMIAELVASGQPKEEIYRAIREAYDVQEEDDHDGDPSR</sequence>
<evidence type="ECO:0000256" key="1">
    <source>
        <dbReference type="ARBA" id="ARBA00022737"/>
    </source>
</evidence>
<accession>A0AA36JSD7</accession>
<dbReference type="InterPro" id="IPR011990">
    <property type="entry name" value="TPR-like_helical_dom_sf"/>
</dbReference>
<dbReference type="AlphaFoldDB" id="A0AA36JSD7"/>
<name>A0AA36JSD7_9DINO</name>
<keyword evidence="1" id="KW-0677">Repeat</keyword>
<evidence type="ECO:0008006" key="4">
    <source>
        <dbReference type="Google" id="ProtNLM"/>
    </source>
</evidence>
<dbReference type="Gene3D" id="1.25.40.10">
    <property type="entry name" value="Tetratricopeptide repeat domain"/>
    <property type="match status" value="2"/>
</dbReference>
<reference evidence="2" key="1">
    <citation type="submission" date="2023-08" db="EMBL/GenBank/DDBJ databases">
        <authorList>
            <person name="Chen Y."/>
            <person name="Shah S."/>
            <person name="Dougan E. K."/>
            <person name="Thang M."/>
            <person name="Chan C."/>
        </authorList>
    </citation>
    <scope>NUCLEOTIDE SEQUENCE</scope>
</reference>
<evidence type="ECO:0000313" key="2">
    <source>
        <dbReference type="EMBL" id="CAJ1411557.1"/>
    </source>
</evidence>